<dbReference type="EMBL" id="LLXS01000022">
    <property type="protein sequence ID" value="KRG41888.1"/>
    <property type="molecule type" value="Genomic_DNA"/>
</dbReference>
<dbReference type="InterPro" id="IPR009097">
    <property type="entry name" value="Cyclic_Pdiesterase"/>
</dbReference>
<dbReference type="GO" id="GO:0004113">
    <property type="term" value="F:2',3'-cyclic-nucleotide 3'-phosphodiesterase activity"/>
    <property type="evidence" value="ECO:0007669"/>
    <property type="project" value="InterPro"/>
</dbReference>
<proteinExistence type="predicted"/>
<name>A0A0R0AA53_9GAMM</name>
<reference evidence="2 3" key="1">
    <citation type="submission" date="2015-10" db="EMBL/GenBank/DDBJ databases">
        <title>Genome sequencing and analysis of members of genus Stenotrophomonas.</title>
        <authorList>
            <person name="Patil P.P."/>
            <person name="Midha S."/>
            <person name="Patil P.B."/>
        </authorList>
    </citation>
    <scope>NUCLEOTIDE SEQUENCE [LARGE SCALE GENOMIC DNA]</scope>
    <source>
        <strain evidence="2 3">JCM 9942</strain>
    </source>
</reference>
<organism evidence="2 3">
    <name type="scientific">Stenotrophomonas pictorum JCM 9942</name>
    <dbReference type="NCBI Taxonomy" id="1236960"/>
    <lineage>
        <taxon>Bacteria</taxon>
        <taxon>Pseudomonadati</taxon>
        <taxon>Pseudomonadota</taxon>
        <taxon>Gammaproteobacteria</taxon>
        <taxon>Lysobacterales</taxon>
        <taxon>Lysobacteraceae</taxon>
        <taxon>Stenotrophomonas</taxon>
    </lineage>
</organism>
<accession>A0A0R0AA53</accession>
<evidence type="ECO:0008006" key="4">
    <source>
        <dbReference type="Google" id="ProtNLM"/>
    </source>
</evidence>
<protein>
    <recommendedName>
        <fullName evidence="4">RNA 2',3'-cyclic phosphodiesterase</fullName>
    </recommendedName>
</protein>
<evidence type="ECO:0000256" key="1">
    <source>
        <dbReference type="ARBA" id="ARBA00022801"/>
    </source>
</evidence>
<dbReference type="InterPro" id="IPR004175">
    <property type="entry name" value="RNA_CPDase"/>
</dbReference>
<dbReference type="PANTHER" id="PTHR35561">
    <property type="entry name" value="RNA 2',3'-CYCLIC PHOSPHODIESTERASE"/>
    <property type="match status" value="1"/>
</dbReference>
<dbReference type="Pfam" id="PF13563">
    <property type="entry name" value="2_5_RNA_ligase2"/>
    <property type="match status" value="1"/>
</dbReference>
<evidence type="ECO:0000313" key="3">
    <source>
        <dbReference type="Proteomes" id="UP000050836"/>
    </source>
</evidence>
<gene>
    <name evidence="2" type="ORF">ARC78_10520</name>
</gene>
<keyword evidence="1" id="KW-0378">Hydrolase</keyword>
<dbReference type="NCBIfam" id="TIGR02258">
    <property type="entry name" value="2_5_ligase"/>
    <property type="match status" value="1"/>
</dbReference>
<dbReference type="RefSeq" id="WP_057506132.1">
    <property type="nucleotide sequence ID" value="NZ_LLXS01000022.1"/>
</dbReference>
<dbReference type="GO" id="GO:0008664">
    <property type="term" value="F:RNA 2',3'-cyclic 3'-phosphodiesterase activity"/>
    <property type="evidence" value="ECO:0007669"/>
    <property type="project" value="InterPro"/>
</dbReference>
<dbReference type="Gene3D" id="3.90.1140.10">
    <property type="entry name" value="Cyclic phosphodiesterase"/>
    <property type="match status" value="1"/>
</dbReference>
<comment type="caution">
    <text evidence="2">The sequence shown here is derived from an EMBL/GenBank/DDBJ whole genome shotgun (WGS) entry which is preliminary data.</text>
</comment>
<sequence length="195" mass="21943">MTKYLPSTEAQLSLGLGSDIPTERLFFAVLPDPATAARIAELAEGLREEHGLTGHPLARERLHITLHHLGDYAGLPPSLLAKVQQAALRVRMPEFEVCFDQVGSFAGNRQNPFVLRSDYGAELLHGLHQELARCLQGVGGKPDPRFTPHITLLYDKRRMPIQPVQPQRWFVREFVLVRSFLGQTRYQLEGCWPLG</sequence>
<dbReference type="AlphaFoldDB" id="A0A0R0AA53"/>
<dbReference type="PANTHER" id="PTHR35561:SF1">
    <property type="entry name" value="RNA 2',3'-CYCLIC PHOSPHODIESTERASE"/>
    <property type="match status" value="1"/>
</dbReference>
<evidence type="ECO:0000313" key="2">
    <source>
        <dbReference type="EMBL" id="KRG41888.1"/>
    </source>
</evidence>
<keyword evidence="3" id="KW-1185">Reference proteome</keyword>
<dbReference type="SUPFAM" id="SSF55144">
    <property type="entry name" value="LigT-like"/>
    <property type="match status" value="1"/>
</dbReference>
<dbReference type="Proteomes" id="UP000050836">
    <property type="component" value="Unassembled WGS sequence"/>
</dbReference>